<name>A0A9D9J168_9BACT</name>
<dbReference type="Gene3D" id="3.30.1390.20">
    <property type="entry name" value="Ribosomal protein L30, ferredoxin-like fold domain"/>
    <property type="match status" value="1"/>
</dbReference>
<dbReference type="InterPro" id="IPR005996">
    <property type="entry name" value="Ribosomal_uL30_bac-type"/>
</dbReference>
<dbReference type="Proteomes" id="UP000823772">
    <property type="component" value="Unassembled WGS sequence"/>
</dbReference>
<dbReference type="Pfam" id="PF00327">
    <property type="entry name" value="Ribosomal_L30"/>
    <property type="match status" value="1"/>
</dbReference>
<evidence type="ECO:0000259" key="6">
    <source>
        <dbReference type="Pfam" id="PF00327"/>
    </source>
</evidence>
<evidence type="ECO:0000256" key="1">
    <source>
        <dbReference type="ARBA" id="ARBA00007594"/>
    </source>
</evidence>
<dbReference type="SUPFAM" id="SSF55129">
    <property type="entry name" value="Ribosomal protein L30p/L7e"/>
    <property type="match status" value="1"/>
</dbReference>
<sequence>MAKVRITQIKSKNGSTKRQKANLEILGIRRMHQSVEVELTPASSGRIEKIRHLVKIEEI</sequence>
<dbReference type="EMBL" id="JADILY010000152">
    <property type="protein sequence ID" value="MBO8482318.1"/>
    <property type="molecule type" value="Genomic_DNA"/>
</dbReference>
<proteinExistence type="inferred from homology"/>
<dbReference type="InterPro" id="IPR036919">
    <property type="entry name" value="Ribo_uL30_ferredoxin-like_sf"/>
</dbReference>
<evidence type="ECO:0000256" key="5">
    <source>
        <dbReference type="HAMAP-Rule" id="MF_01371"/>
    </source>
</evidence>
<keyword evidence="3 5" id="KW-0689">Ribosomal protein</keyword>
<dbReference type="PIRSF" id="PIRSF002211">
    <property type="entry name" value="Ribosomal_L30_bac-type"/>
    <property type="match status" value="1"/>
</dbReference>
<evidence type="ECO:0000256" key="2">
    <source>
        <dbReference type="ARBA" id="ARBA00011838"/>
    </source>
</evidence>
<dbReference type="NCBIfam" id="TIGR01308">
    <property type="entry name" value="rpmD_bact"/>
    <property type="match status" value="1"/>
</dbReference>
<dbReference type="GO" id="GO:0015934">
    <property type="term" value="C:large ribosomal subunit"/>
    <property type="evidence" value="ECO:0007669"/>
    <property type="project" value="InterPro"/>
</dbReference>
<evidence type="ECO:0000313" key="7">
    <source>
        <dbReference type="EMBL" id="MBO8482318.1"/>
    </source>
</evidence>
<comment type="similarity">
    <text evidence="1 5">Belongs to the universal ribosomal protein uL30 family.</text>
</comment>
<evidence type="ECO:0000313" key="8">
    <source>
        <dbReference type="Proteomes" id="UP000823772"/>
    </source>
</evidence>
<protein>
    <recommendedName>
        <fullName evidence="5">Large ribosomal subunit protein uL30</fullName>
    </recommendedName>
</protein>
<gene>
    <name evidence="5 7" type="primary">rpmD</name>
    <name evidence="7" type="ORF">IAC87_07250</name>
</gene>
<dbReference type="GO" id="GO:0006412">
    <property type="term" value="P:translation"/>
    <property type="evidence" value="ECO:0007669"/>
    <property type="project" value="UniProtKB-UniRule"/>
</dbReference>
<feature type="domain" description="Large ribosomal subunit protein uL30-like ferredoxin-like fold" evidence="6">
    <location>
        <begin position="4"/>
        <end position="54"/>
    </location>
</feature>
<dbReference type="CDD" id="cd00355">
    <property type="entry name" value="Ribosomal_L30_like"/>
    <property type="match status" value="1"/>
</dbReference>
<evidence type="ECO:0000256" key="4">
    <source>
        <dbReference type="ARBA" id="ARBA00023274"/>
    </source>
</evidence>
<keyword evidence="4 5" id="KW-0687">Ribonucleoprotein</keyword>
<organism evidence="7 8">
    <name type="scientific">Candidatus Merdivivens faecigallinarum</name>
    <dbReference type="NCBI Taxonomy" id="2840871"/>
    <lineage>
        <taxon>Bacteria</taxon>
        <taxon>Pseudomonadati</taxon>
        <taxon>Bacteroidota</taxon>
        <taxon>Bacteroidia</taxon>
        <taxon>Bacteroidales</taxon>
        <taxon>Muribaculaceae</taxon>
        <taxon>Muribaculaceae incertae sedis</taxon>
        <taxon>Candidatus Merdivivens</taxon>
    </lineage>
</organism>
<evidence type="ECO:0000256" key="3">
    <source>
        <dbReference type="ARBA" id="ARBA00022980"/>
    </source>
</evidence>
<comment type="subunit">
    <text evidence="2 5">Part of the 50S ribosomal subunit.</text>
</comment>
<dbReference type="AlphaFoldDB" id="A0A9D9J168"/>
<dbReference type="GO" id="GO:0003735">
    <property type="term" value="F:structural constituent of ribosome"/>
    <property type="evidence" value="ECO:0007669"/>
    <property type="project" value="InterPro"/>
</dbReference>
<accession>A0A9D9J168</accession>
<reference evidence="7" key="1">
    <citation type="submission" date="2020-10" db="EMBL/GenBank/DDBJ databases">
        <authorList>
            <person name="Gilroy R."/>
        </authorList>
    </citation>
    <scope>NUCLEOTIDE SEQUENCE</scope>
    <source>
        <strain evidence="7">B3-2255</strain>
    </source>
</reference>
<dbReference type="HAMAP" id="MF_01371_B">
    <property type="entry name" value="Ribosomal_uL30_B"/>
    <property type="match status" value="1"/>
</dbReference>
<dbReference type="InterPro" id="IPR016082">
    <property type="entry name" value="Ribosomal_uL30_ferredoxin-like"/>
</dbReference>
<comment type="caution">
    <text evidence="7">The sequence shown here is derived from an EMBL/GenBank/DDBJ whole genome shotgun (WGS) entry which is preliminary data.</text>
</comment>
<reference evidence="7" key="2">
    <citation type="journal article" date="2021" name="PeerJ">
        <title>Extensive microbial diversity within the chicken gut microbiome revealed by metagenomics and culture.</title>
        <authorList>
            <person name="Gilroy R."/>
            <person name="Ravi A."/>
            <person name="Getino M."/>
            <person name="Pursley I."/>
            <person name="Horton D.L."/>
            <person name="Alikhan N.F."/>
            <person name="Baker D."/>
            <person name="Gharbi K."/>
            <person name="Hall N."/>
            <person name="Watson M."/>
            <person name="Adriaenssens E.M."/>
            <person name="Foster-Nyarko E."/>
            <person name="Jarju S."/>
            <person name="Secka A."/>
            <person name="Antonio M."/>
            <person name="Oren A."/>
            <person name="Chaudhuri R.R."/>
            <person name="La Ragione R."/>
            <person name="Hildebrand F."/>
            <person name="Pallen M.J."/>
        </authorList>
    </citation>
    <scope>NUCLEOTIDE SEQUENCE</scope>
    <source>
        <strain evidence="7">B3-2255</strain>
    </source>
</reference>